<organism evidence="7 8">
    <name type="scientific">Breznakia blatticola</name>
    <dbReference type="NCBI Taxonomy" id="1754012"/>
    <lineage>
        <taxon>Bacteria</taxon>
        <taxon>Bacillati</taxon>
        <taxon>Bacillota</taxon>
        <taxon>Erysipelotrichia</taxon>
        <taxon>Erysipelotrichales</taxon>
        <taxon>Erysipelotrichaceae</taxon>
        <taxon>Breznakia</taxon>
    </lineage>
</organism>
<feature type="transmembrane region" description="Helical" evidence="6">
    <location>
        <begin position="90"/>
        <end position="112"/>
    </location>
</feature>
<feature type="transmembrane region" description="Helical" evidence="6">
    <location>
        <begin position="118"/>
        <end position="140"/>
    </location>
</feature>
<dbReference type="OrthoDB" id="8609648at2"/>
<evidence type="ECO:0000256" key="3">
    <source>
        <dbReference type="ARBA" id="ARBA00022692"/>
    </source>
</evidence>
<dbReference type="PANTHER" id="PTHR30250">
    <property type="entry name" value="PST FAMILY PREDICTED COLANIC ACID TRANSPORTER"/>
    <property type="match status" value="1"/>
</dbReference>
<feature type="transmembrane region" description="Helical" evidence="6">
    <location>
        <begin position="258"/>
        <end position="281"/>
    </location>
</feature>
<proteinExistence type="predicted"/>
<feature type="transmembrane region" description="Helical" evidence="6">
    <location>
        <begin position="180"/>
        <end position="197"/>
    </location>
</feature>
<feature type="transmembrane region" description="Helical" evidence="6">
    <location>
        <begin position="302"/>
        <end position="324"/>
    </location>
</feature>
<feature type="transmembrane region" description="Helical" evidence="6">
    <location>
        <begin position="463"/>
        <end position="483"/>
    </location>
</feature>
<feature type="transmembrane region" description="Helical" evidence="6">
    <location>
        <begin position="336"/>
        <end position="354"/>
    </location>
</feature>
<keyword evidence="4 6" id="KW-1133">Transmembrane helix</keyword>
<dbReference type="EMBL" id="SODD01000041">
    <property type="protein sequence ID" value="TDW13949.1"/>
    <property type="molecule type" value="Genomic_DNA"/>
</dbReference>
<keyword evidence="2" id="KW-1003">Cell membrane</keyword>
<dbReference type="AlphaFoldDB" id="A0A4R7Z973"/>
<dbReference type="Proteomes" id="UP000294743">
    <property type="component" value="Unassembled WGS sequence"/>
</dbReference>
<evidence type="ECO:0000256" key="5">
    <source>
        <dbReference type="ARBA" id="ARBA00023136"/>
    </source>
</evidence>
<evidence type="ECO:0000313" key="8">
    <source>
        <dbReference type="Proteomes" id="UP000294743"/>
    </source>
</evidence>
<keyword evidence="8" id="KW-1185">Reference proteome</keyword>
<keyword evidence="3 6" id="KW-0812">Transmembrane</keyword>
<evidence type="ECO:0000256" key="6">
    <source>
        <dbReference type="SAM" id="Phobius"/>
    </source>
</evidence>
<comment type="caution">
    <text evidence="7">The sequence shown here is derived from an EMBL/GenBank/DDBJ whole genome shotgun (WGS) entry which is preliminary data.</text>
</comment>
<reference evidence="7 8" key="1">
    <citation type="submission" date="2019-03" db="EMBL/GenBank/DDBJ databases">
        <title>Genomic Encyclopedia of Type Strains, Phase IV (KMG-IV): sequencing the most valuable type-strain genomes for metagenomic binning, comparative biology and taxonomic classification.</title>
        <authorList>
            <person name="Goeker M."/>
        </authorList>
    </citation>
    <scope>NUCLEOTIDE SEQUENCE [LARGE SCALE GENOMIC DNA]</scope>
    <source>
        <strain evidence="7 8">DSM 28867</strain>
    </source>
</reference>
<feature type="transmembrane region" description="Helical" evidence="6">
    <location>
        <begin position="430"/>
        <end position="451"/>
    </location>
</feature>
<protein>
    <submittedName>
        <fullName evidence="7">O-antigen/teichoic acid export membrane protein</fullName>
    </submittedName>
</protein>
<accession>A0A4R7Z973</accession>
<gene>
    <name evidence="7" type="ORF">EDD63_14110</name>
</gene>
<dbReference type="GO" id="GO:0005886">
    <property type="term" value="C:plasma membrane"/>
    <property type="evidence" value="ECO:0007669"/>
    <property type="project" value="UniProtKB-SubCell"/>
</dbReference>
<sequence>MRTKKALKNIVFNFIQQLIGIVVNFILPPLIIGRFGDSINGLVQTIRQMMQYAQLTGAGIGASSTYAMYKPLHEQNYHTLSGVYNATKKMFTNAGNLFTIIVLILSVGYPFFVEGIDFKTVALSVLVIGISGISEFYVYGKYQSIINANQDNYIIAIAQTIGNVANVVVSVILIYLNCNIVIVLLGGSVIYLLRILILTRFVRSNYQYLDPNVRPMMDLIDQRNDAIVHQISGLIVLSSSTIILSLMCGLEEASVYSVYALVFGGINTICQIVATAIYSSFGEVIVKGKNDVLKAAFNVYECLFFFAIFIVFTVAYVMIMPFISIYTNNLSVNVEYFLPLLGSLFVFVGIANNLRVPARTLVDAAGHFKRTRNRSVVEMIINLVGQIVFTYMFGIYGVLLGCLASYSYRTIDFILYTNKHIIKQSNLVSIRRIVVGFAASICMVLLLQVIVPLRMTGYVEWVIYGFIATFATSVVFFIIYIIFDQKTMKEIYNILKNILKKSN</sequence>
<evidence type="ECO:0000256" key="2">
    <source>
        <dbReference type="ARBA" id="ARBA00022475"/>
    </source>
</evidence>
<feature type="transmembrane region" description="Helical" evidence="6">
    <location>
        <begin position="12"/>
        <end position="32"/>
    </location>
</feature>
<evidence type="ECO:0000256" key="4">
    <source>
        <dbReference type="ARBA" id="ARBA00022989"/>
    </source>
</evidence>
<dbReference type="RefSeq" id="WP_134170804.1">
    <property type="nucleotide sequence ID" value="NZ_SODD01000041.1"/>
</dbReference>
<dbReference type="InterPro" id="IPR050833">
    <property type="entry name" value="Poly_Biosynth_Transport"/>
</dbReference>
<keyword evidence="5 6" id="KW-0472">Membrane</keyword>
<name>A0A4R7Z973_9FIRM</name>
<comment type="subcellular location">
    <subcellularLocation>
        <location evidence="1">Cell membrane</location>
        <topology evidence="1">Multi-pass membrane protein</topology>
    </subcellularLocation>
</comment>
<feature type="transmembrane region" description="Helical" evidence="6">
    <location>
        <begin position="152"/>
        <end position="174"/>
    </location>
</feature>
<feature type="transmembrane region" description="Helical" evidence="6">
    <location>
        <begin position="226"/>
        <end position="246"/>
    </location>
</feature>
<evidence type="ECO:0000256" key="1">
    <source>
        <dbReference type="ARBA" id="ARBA00004651"/>
    </source>
</evidence>
<evidence type="ECO:0000313" key="7">
    <source>
        <dbReference type="EMBL" id="TDW13949.1"/>
    </source>
</evidence>
<dbReference type="PANTHER" id="PTHR30250:SF26">
    <property type="entry name" value="PSMA PROTEIN"/>
    <property type="match status" value="1"/>
</dbReference>